<dbReference type="AlphaFoldDB" id="A0A8B7NR29"/>
<dbReference type="SUPFAM" id="SSF53187">
    <property type="entry name" value="Zn-dependent exopeptidases"/>
    <property type="match status" value="1"/>
</dbReference>
<dbReference type="PANTHER" id="PTHR12147:SF26">
    <property type="entry name" value="PEPTIDASE M28 DOMAIN-CONTAINING PROTEIN"/>
    <property type="match status" value="1"/>
</dbReference>
<name>A0A8B7NR29_HYAAZ</name>
<feature type="domain" description="Peptidase M28" evidence="4">
    <location>
        <begin position="271"/>
        <end position="390"/>
    </location>
</feature>
<dbReference type="InterPro" id="IPR007484">
    <property type="entry name" value="Peptidase_M28"/>
</dbReference>
<dbReference type="PANTHER" id="PTHR12147">
    <property type="entry name" value="METALLOPEPTIDASE M28 FAMILY MEMBER"/>
    <property type="match status" value="1"/>
</dbReference>
<organism evidence="5 6">
    <name type="scientific">Hyalella azteca</name>
    <name type="common">Amphipod</name>
    <dbReference type="NCBI Taxonomy" id="294128"/>
    <lineage>
        <taxon>Eukaryota</taxon>
        <taxon>Metazoa</taxon>
        <taxon>Ecdysozoa</taxon>
        <taxon>Arthropoda</taxon>
        <taxon>Crustacea</taxon>
        <taxon>Multicrustacea</taxon>
        <taxon>Malacostraca</taxon>
        <taxon>Eumalacostraca</taxon>
        <taxon>Peracarida</taxon>
        <taxon>Amphipoda</taxon>
        <taxon>Senticaudata</taxon>
        <taxon>Talitrida</taxon>
        <taxon>Talitroidea</taxon>
        <taxon>Hyalellidae</taxon>
        <taxon>Hyalella</taxon>
    </lineage>
</organism>
<dbReference type="OrthoDB" id="2214at2759"/>
<comment type="similarity">
    <text evidence="2">Belongs to the peptidase M28 family. M28B subfamily.</text>
</comment>
<dbReference type="Proteomes" id="UP000694843">
    <property type="component" value="Unplaced"/>
</dbReference>
<evidence type="ECO:0000259" key="4">
    <source>
        <dbReference type="Pfam" id="PF04389"/>
    </source>
</evidence>
<reference evidence="6" key="1">
    <citation type="submission" date="2025-08" db="UniProtKB">
        <authorList>
            <consortium name="RefSeq"/>
        </authorList>
    </citation>
    <scope>IDENTIFICATION</scope>
    <source>
        <tissue evidence="6">Whole organism</tissue>
    </source>
</reference>
<dbReference type="Pfam" id="PF04389">
    <property type="entry name" value="Peptidase_M28"/>
    <property type="match status" value="1"/>
</dbReference>
<accession>A0A8B7NR29</accession>
<dbReference type="GO" id="GO:0006508">
    <property type="term" value="P:proteolysis"/>
    <property type="evidence" value="ECO:0007669"/>
    <property type="project" value="InterPro"/>
</dbReference>
<proteinExistence type="inferred from homology"/>
<dbReference type="InterPro" id="IPR045175">
    <property type="entry name" value="M28_fam"/>
</dbReference>
<dbReference type="GO" id="GO:0008235">
    <property type="term" value="F:metalloexopeptidase activity"/>
    <property type="evidence" value="ECO:0007669"/>
    <property type="project" value="InterPro"/>
</dbReference>
<sequence length="684" mass="76586">MAKMFYVYNINVSLLGLIVTSVLLSLICPACCRLELDFSKLSDPINLRRAEHYGLTSIFDQHSTSTFTLRMSQDTMQKIGVGEGDLPSPPSRLENPYTRSAFVEAVLRNVSHPLLPEGQELLQTMLAGPLQSAVVTLQPTDDQFDEMMLFLDAYKAFWNYMGEETVPKVEDLASEYVPSAVQGIVRRFVRTEPRRAARRLAPMEASHEYLRHLTTSVFNVPRNQLVDKQNATAVRVYVRRQLEDLGLLVLEHNFASYETDFMVGERLEGTNLIALLPGARFKTPHDRPVVVGAHIDTVVGSPGYDDNGSGMAALMETARMIATSGCKFDNTVVFVAFDLEEMGTQGSMMFVKDFVPRVLKQELGMERIYGAFVLDCIGNWDPEPQSQDLPEGWHEYLPQFVERTERNDRRGDFISLIYRNGIDAFLANRFSSYFSRLDAPEFRLEALAVDSLGPQMPSVMGLKKHFNVLRSDHVRFWYPNGEDGNGLKVTIPAVLITDTGPFRGRLRQCYHSPCDVHKAGQDPNVSFLAKTTEAVAWTTADLAGGQCGPRGRLGVRQLFRLTSSFSLDSQNSPQDEPDSEISVVPNDVSDPVGNEENEALRKVTGSEGSRTAHDPTLASLTNALEMLHFLGVVPSIEELTENQLRTPRRTPRPGRARGMRVFKRKLPINSHQLYSTERRGSDVT</sequence>
<evidence type="ECO:0000313" key="5">
    <source>
        <dbReference type="Proteomes" id="UP000694843"/>
    </source>
</evidence>
<dbReference type="Gene3D" id="3.40.630.10">
    <property type="entry name" value="Zn peptidases"/>
    <property type="match status" value="1"/>
</dbReference>
<dbReference type="KEGG" id="hazt:108672397"/>
<comment type="cofactor">
    <cofactor evidence="1">
        <name>Zn(2+)</name>
        <dbReference type="ChEBI" id="CHEBI:29105"/>
    </cofactor>
</comment>
<dbReference type="RefSeq" id="XP_018015531.1">
    <property type="nucleotide sequence ID" value="XM_018160042.2"/>
</dbReference>
<gene>
    <name evidence="6" type="primary">LOC108672397</name>
</gene>
<dbReference type="GeneID" id="108672397"/>
<evidence type="ECO:0000256" key="3">
    <source>
        <dbReference type="SAM" id="MobiDB-lite"/>
    </source>
</evidence>
<feature type="region of interest" description="Disordered" evidence="3">
    <location>
        <begin position="665"/>
        <end position="684"/>
    </location>
</feature>
<evidence type="ECO:0000256" key="2">
    <source>
        <dbReference type="ARBA" id="ARBA00005634"/>
    </source>
</evidence>
<evidence type="ECO:0000256" key="1">
    <source>
        <dbReference type="ARBA" id="ARBA00001947"/>
    </source>
</evidence>
<protein>
    <submittedName>
        <fullName evidence="6">Uncharacterized protein LOC108672397</fullName>
    </submittedName>
</protein>
<keyword evidence="5" id="KW-1185">Reference proteome</keyword>
<feature type="region of interest" description="Disordered" evidence="3">
    <location>
        <begin position="566"/>
        <end position="595"/>
    </location>
</feature>
<evidence type="ECO:0000313" key="6">
    <source>
        <dbReference type="RefSeq" id="XP_018015531.1"/>
    </source>
</evidence>